<dbReference type="PANTHER" id="PTHR33337">
    <property type="entry name" value="GFA DOMAIN-CONTAINING PROTEIN"/>
    <property type="match status" value="1"/>
</dbReference>
<keyword evidence="7" id="KW-1185">Reference proteome</keyword>
<keyword evidence="3" id="KW-0862">Zinc</keyword>
<evidence type="ECO:0000313" key="7">
    <source>
        <dbReference type="Proteomes" id="UP000628086"/>
    </source>
</evidence>
<feature type="domain" description="CENP-V/GFA" evidence="5">
    <location>
        <begin position="5"/>
        <end position="119"/>
    </location>
</feature>
<proteinExistence type="inferred from homology"/>
<keyword evidence="4" id="KW-0456">Lyase</keyword>
<comment type="caution">
    <text evidence="6">The sequence shown here is derived from an EMBL/GenBank/DDBJ whole genome shotgun (WGS) entry which is preliminary data.</text>
</comment>
<dbReference type="SUPFAM" id="SSF51316">
    <property type="entry name" value="Mss4-like"/>
    <property type="match status" value="1"/>
</dbReference>
<protein>
    <submittedName>
        <fullName evidence="6">GFA family protein</fullName>
    </submittedName>
</protein>
<evidence type="ECO:0000256" key="4">
    <source>
        <dbReference type="ARBA" id="ARBA00023239"/>
    </source>
</evidence>
<gene>
    <name evidence="6" type="ORF">HU747_11060</name>
</gene>
<dbReference type="InterPro" id="IPR006913">
    <property type="entry name" value="CENP-V/GFA"/>
</dbReference>
<keyword evidence="2" id="KW-0479">Metal-binding</keyword>
<evidence type="ECO:0000256" key="3">
    <source>
        <dbReference type="ARBA" id="ARBA00022833"/>
    </source>
</evidence>
<dbReference type="PROSITE" id="PS51891">
    <property type="entry name" value="CENP_V_GFA"/>
    <property type="match status" value="1"/>
</dbReference>
<sequence length="134" mass="15050">MTESLEGGCHCGALRYRLEGDLTDIAHCHCSICRRVTGGLLVTWLTLPRDGFTWLAGTPNRYVAPTSCSRYFCGHCGAHVALETTHSPQSIDVTVGTLDYPERVRANRHIWIASRLPWLHLDEDLPGEVEERYL</sequence>
<accession>A0ABR6V6Z9</accession>
<reference evidence="6 7" key="1">
    <citation type="journal article" date="2020" name="Microorganisms">
        <title>Reliable Identification of Environmental Pseudomonas Isolates Using the rpoD Gene.</title>
        <authorList>
            <consortium name="The Broad Institute Genome Sequencing Platform"/>
            <person name="Girard L."/>
            <person name="Lood C."/>
            <person name="Rokni-Zadeh H."/>
            <person name="van Noort V."/>
            <person name="Lavigne R."/>
            <person name="De Mot R."/>
        </authorList>
    </citation>
    <scope>NUCLEOTIDE SEQUENCE [LARGE SCALE GENOMIC DNA]</scope>
    <source>
        <strain evidence="6 7">RW7P2</strain>
    </source>
</reference>
<comment type="similarity">
    <text evidence="1">Belongs to the Gfa family.</text>
</comment>
<dbReference type="Pfam" id="PF04828">
    <property type="entry name" value="GFA"/>
    <property type="match status" value="1"/>
</dbReference>
<dbReference type="Gene3D" id="3.90.1590.10">
    <property type="entry name" value="glutathione-dependent formaldehyde- activating enzyme (gfa)"/>
    <property type="match status" value="1"/>
</dbReference>
<name>A0ABR6V6Z9_9PSED</name>
<organism evidence="6 7">
    <name type="scientific">Pseudomonas taiwanensis</name>
    <dbReference type="NCBI Taxonomy" id="470150"/>
    <lineage>
        <taxon>Bacteria</taxon>
        <taxon>Pseudomonadati</taxon>
        <taxon>Pseudomonadota</taxon>
        <taxon>Gammaproteobacteria</taxon>
        <taxon>Pseudomonadales</taxon>
        <taxon>Pseudomonadaceae</taxon>
        <taxon>Pseudomonas</taxon>
    </lineage>
</organism>
<dbReference type="RefSeq" id="WP_023378052.1">
    <property type="nucleotide sequence ID" value="NZ_JABWRR010000004.1"/>
</dbReference>
<dbReference type="Proteomes" id="UP000628086">
    <property type="component" value="Unassembled WGS sequence"/>
</dbReference>
<dbReference type="PANTHER" id="PTHR33337:SF40">
    <property type="entry name" value="CENP-V_GFA DOMAIN-CONTAINING PROTEIN-RELATED"/>
    <property type="match status" value="1"/>
</dbReference>
<evidence type="ECO:0000256" key="2">
    <source>
        <dbReference type="ARBA" id="ARBA00022723"/>
    </source>
</evidence>
<evidence type="ECO:0000259" key="5">
    <source>
        <dbReference type="PROSITE" id="PS51891"/>
    </source>
</evidence>
<dbReference type="InterPro" id="IPR011057">
    <property type="entry name" value="Mss4-like_sf"/>
</dbReference>
<dbReference type="EMBL" id="JABWRS010000006">
    <property type="protein sequence ID" value="MBC3476139.1"/>
    <property type="molecule type" value="Genomic_DNA"/>
</dbReference>
<evidence type="ECO:0000256" key="1">
    <source>
        <dbReference type="ARBA" id="ARBA00005495"/>
    </source>
</evidence>
<evidence type="ECO:0000313" key="6">
    <source>
        <dbReference type="EMBL" id="MBC3476139.1"/>
    </source>
</evidence>